<organism evidence="6 7">
    <name type="scientific">Paenibacillus allorhizosphaerae</name>
    <dbReference type="NCBI Taxonomy" id="2849866"/>
    <lineage>
        <taxon>Bacteria</taxon>
        <taxon>Bacillati</taxon>
        <taxon>Bacillota</taxon>
        <taxon>Bacilli</taxon>
        <taxon>Bacillales</taxon>
        <taxon>Paenibacillaceae</taxon>
        <taxon>Paenibacillus</taxon>
    </lineage>
</organism>
<evidence type="ECO:0000313" key="7">
    <source>
        <dbReference type="Proteomes" id="UP000730618"/>
    </source>
</evidence>
<dbReference type="Pfam" id="PF17853">
    <property type="entry name" value="GGDEF_2"/>
    <property type="match status" value="1"/>
</dbReference>
<dbReference type="EMBL" id="CAJVCE010000001">
    <property type="protein sequence ID" value="CAG7615252.1"/>
    <property type="molecule type" value="Genomic_DNA"/>
</dbReference>
<dbReference type="Proteomes" id="UP000730618">
    <property type="component" value="Unassembled WGS sequence"/>
</dbReference>
<dbReference type="PANTHER" id="PTHR43280">
    <property type="entry name" value="ARAC-FAMILY TRANSCRIPTIONAL REGULATOR"/>
    <property type="match status" value="1"/>
</dbReference>
<reference evidence="6 7" key="1">
    <citation type="submission" date="2021-06" db="EMBL/GenBank/DDBJ databases">
        <authorList>
            <person name="Criscuolo A."/>
        </authorList>
    </citation>
    <scope>NUCLEOTIDE SEQUENCE [LARGE SCALE GENOMIC DNA]</scope>
    <source>
        <strain evidence="7">CIP 111802</strain>
    </source>
</reference>
<dbReference type="PROSITE" id="PS00041">
    <property type="entry name" value="HTH_ARAC_FAMILY_1"/>
    <property type="match status" value="1"/>
</dbReference>
<dbReference type="Pfam" id="PF12833">
    <property type="entry name" value="HTH_18"/>
    <property type="match status" value="1"/>
</dbReference>
<name>A0ABM8VA30_9BACL</name>
<evidence type="ECO:0000256" key="3">
    <source>
        <dbReference type="ARBA" id="ARBA00023163"/>
    </source>
</evidence>
<proteinExistence type="predicted"/>
<evidence type="ECO:0000256" key="2">
    <source>
        <dbReference type="ARBA" id="ARBA00023125"/>
    </source>
</evidence>
<dbReference type="InterPro" id="IPR018060">
    <property type="entry name" value="HTH_AraC"/>
</dbReference>
<sequence length="773" mass="88251">MASIFRNQPTTLFWRLFVSYFALILIPVIVASLLTNLFVVRLIERDAEKAGSIVMKHFSEETDSTFRSLETDMVNMLSVSQIKSFLKTSSDMLDPTQRLELIHSLMQQLGSLQSHPLVYNAFLYFANDNLVVSSSTYTGKEQFFAEQYPIQPQDLQMFLSHFSDKKTMVFTAPYTVDERPPFTENIIASHSNLTALMSYPFNSSSPDVYLAVNVDRDQIREQLGMQEQWVTDTVLADSSGSILIRNGTSDIASGKIASMLSSIPEQALYKYDGNKVLSYQKSRFHDSWYYVSMIDLETLLKPARLIRVCTIVFVGLFVLIGSFVSYYLSGRLYNPIRDIRSGLESHPIAGDAPNLREGSEFDVIKRFSGMLISRNKELSQMVSGMYPIVHEYFMVKTLFGEYRDGLSIAYYAKEIDFPYDSKAAATVICIEIQYYSQVAAPLSETTKSFIVAELKEKIRRLAPDSIRVCQTRSDRLAAVLFHDPGMQPDPMQMAKAIKQLLQQPHYKASVGIGGTVPSIDRLHASYDHAVAMLKYKSLDAGAEICVEDGAWQERERASGDSFLTVQEVGRIFNRFKAGEYDGLLQSVYDMLDEGIRTNATAGQMKNVCLDVLNAWIRAAESERNDFNISFYSDLFASINRCVTWEELRLAFTDIRAALFRTIEPSDRQLQFAEILSYIHDHYHEELSIEHFAQQMNMSVGHFSRTFKEEVGEKYVEYIAKYRMCRAKQFLLETNMKIDDIAEQVGYWGRNSFIRNFRKYEGTTPAKFRSVHQS</sequence>
<evidence type="ECO:0000313" key="6">
    <source>
        <dbReference type="EMBL" id="CAG7615252.1"/>
    </source>
</evidence>
<evidence type="ECO:0000256" key="1">
    <source>
        <dbReference type="ARBA" id="ARBA00023015"/>
    </source>
</evidence>
<feature type="transmembrane region" description="Helical" evidence="4">
    <location>
        <begin position="12"/>
        <end position="39"/>
    </location>
</feature>
<keyword evidence="4" id="KW-1133">Transmembrane helix</keyword>
<keyword evidence="4" id="KW-0812">Transmembrane</keyword>
<keyword evidence="1" id="KW-0805">Transcription regulation</keyword>
<dbReference type="SMART" id="SM00342">
    <property type="entry name" value="HTH_ARAC"/>
    <property type="match status" value="1"/>
</dbReference>
<keyword evidence="7" id="KW-1185">Reference proteome</keyword>
<dbReference type="InterPro" id="IPR018062">
    <property type="entry name" value="HTH_AraC-typ_CS"/>
</dbReference>
<feature type="transmembrane region" description="Helical" evidence="4">
    <location>
        <begin position="305"/>
        <end position="328"/>
    </location>
</feature>
<dbReference type="PROSITE" id="PS01124">
    <property type="entry name" value="HTH_ARAC_FAMILY_2"/>
    <property type="match status" value="1"/>
</dbReference>
<feature type="domain" description="HTH araC/xylS-type" evidence="5">
    <location>
        <begin position="672"/>
        <end position="770"/>
    </location>
</feature>
<accession>A0ABM8VA30</accession>
<dbReference type="InterPro" id="IPR041522">
    <property type="entry name" value="CdaR_GGDEF"/>
</dbReference>
<evidence type="ECO:0000259" key="5">
    <source>
        <dbReference type="PROSITE" id="PS01124"/>
    </source>
</evidence>
<gene>
    <name evidence="6" type="primary">rhaR_4</name>
    <name evidence="6" type="ORF">PAECIP111802_00151</name>
</gene>
<protein>
    <submittedName>
        <fullName evidence="6">HTH-type transcriptional activator RhaR</fullName>
    </submittedName>
</protein>
<dbReference type="RefSeq" id="WP_230414572.1">
    <property type="nucleotide sequence ID" value="NZ_CAJVCE010000001.1"/>
</dbReference>
<comment type="caution">
    <text evidence="6">The sequence shown here is derived from an EMBL/GenBank/DDBJ whole genome shotgun (WGS) entry which is preliminary data.</text>
</comment>
<keyword evidence="2" id="KW-0238">DNA-binding</keyword>
<evidence type="ECO:0000256" key="4">
    <source>
        <dbReference type="SAM" id="Phobius"/>
    </source>
</evidence>
<dbReference type="PANTHER" id="PTHR43280:SF28">
    <property type="entry name" value="HTH-TYPE TRANSCRIPTIONAL ACTIVATOR RHAS"/>
    <property type="match status" value="1"/>
</dbReference>
<keyword evidence="4" id="KW-0472">Membrane</keyword>
<keyword evidence="3" id="KW-0804">Transcription</keyword>